<keyword evidence="2" id="KW-1185">Reference proteome</keyword>
<name>A0AAP0R6T1_LIQFO</name>
<reference evidence="1 2" key="1">
    <citation type="journal article" date="2024" name="Plant J.">
        <title>Genome sequences and population genomics reveal climatic adaptation and genomic divergence between two closely related sweetgum species.</title>
        <authorList>
            <person name="Xu W.Q."/>
            <person name="Ren C.Q."/>
            <person name="Zhang X.Y."/>
            <person name="Comes H.P."/>
            <person name="Liu X.H."/>
            <person name="Li Y.G."/>
            <person name="Kettle C.J."/>
            <person name="Jalonen R."/>
            <person name="Gaisberger H."/>
            <person name="Ma Y.Z."/>
            <person name="Qiu Y.X."/>
        </authorList>
    </citation>
    <scope>NUCLEOTIDE SEQUENCE [LARGE SCALE GENOMIC DNA]</scope>
    <source>
        <strain evidence="1">Hangzhou</strain>
    </source>
</reference>
<sequence>MFLYSTIPDADVDYTPHPIFKRVAFTLAPYNPQQKSQALHLQTQSNAEGNLNLTTTAASSEISRLVNTGADATAAVSFSNLVFRCRTGVSRFL</sequence>
<dbReference type="EMBL" id="JBBPBK010000016">
    <property type="protein sequence ID" value="KAK9267721.1"/>
    <property type="molecule type" value="Genomic_DNA"/>
</dbReference>
<comment type="caution">
    <text evidence="1">The sequence shown here is derived from an EMBL/GenBank/DDBJ whole genome shotgun (WGS) entry which is preliminary data.</text>
</comment>
<gene>
    <name evidence="1" type="ORF">L1049_010154</name>
</gene>
<organism evidence="1 2">
    <name type="scientific">Liquidambar formosana</name>
    <name type="common">Formosan gum</name>
    <dbReference type="NCBI Taxonomy" id="63359"/>
    <lineage>
        <taxon>Eukaryota</taxon>
        <taxon>Viridiplantae</taxon>
        <taxon>Streptophyta</taxon>
        <taxon>Embryophyta</taxon>
        <taxon>Tracheophyta</taxon>
        <taxon>Spermatophyta</taxon>
        <taxon>Magnoliopsida</taxon>
        <taxon>eudicotyledons</taxon>
        <taxon>Gunneridae</taxon>
        <taxon>Pentapetalae</taxon>
        <taxon>Saxifragales</taxon>
        <taxon>Altingiaceae</taxon>
        <taxon>Liquidambar</taxon>
    </lineage>
</organism>
<dbReference type="Proteomes" id="UP001415857">
    <property type="component" value="Unassembled WGS sequence"/>
</dbReference>
<protein>
    <submittedName>
        <fullName evidence="1">Uncharacterized protein</fullName>
    </submittedName>
</protein>
<evidence type="ECO:0000313" key="1">
    <source>
        <dbReference type="EMBL" id="KAK9267721.1"/>
    </source>
</evidence>
<evidence type="ECO:0000313" key="2">
    <source>
        <dbReference type="Proteomes" id="UP001415857"/>
    </source>
</evidence>
<accession>A0AAP0R6T1</accession>
<dbReference type="AlphaFoldDB" id="A0AAP0R6T1"/>
<proteinExistence type="predicted"/>